<name>A0ABX7DDR8_CORST</name>
<evidence type="ECO:0000313" key="2">
    <source>
        <dbReference type="Proteomes" id="UP000595757"/>
    </source>
</evidence>
<evidence type="ECO:0000313" key="1">
    <source>
        <dbReference type="EMBL" id="QQU76447.1"/>
    </source>
</evidence>
<dbReference type="Proteomes" id="UP000595757">
    <property type="component" value="Chromosome"/>
</dbReference>
<proteinExistence type="predicted"/>
<protein>
    <recommendedName>
        <fullName evidence="3">Phage protein, HK97 gp10 family</fullName>
    </recommendedName>
</protein>
<keyword evidence="2" id="KW-1185">Reference proteome</keyword>
<dbReference type="RefSeq" id="WP_201806824.1">
    <property type="nucleotide sequence ID" value="NZ_CP068158.1"/>
</dbReference>
<accession>A0ABX7DDR8</accession>
<gene>
    <name evidence="1" type="ORF">I6I72_10075</name>
</gene>
<organism evidence="1 2">
    <name type="scientific">Corynebacterium striatum</name>
    <dbReference type="NCBI Taxonomy" id="43770"/>
    <lineage>
        <taxon>Bacteria</taxon>
        <taxon>Bacillati</taxon>
        <taxon>Actinomycetota</taxon>
        <taxon>Actinomycetes</taxon>
        <taxon>Mycobacteriales</taxon>
        <taxon>Corynebacteriaceae</taxon>
        <taxon>Corynebacterium</taxon>
    </lineage>
</organism>
<sequence>MGDLYPSTGVRVDGARELRRALKQAGLDLKDDIKDAHKSVANTVISRARTLVPVAPTSMTSATPGLLRDSLRAAGTQTAAIARGGKKKVPYANPIHWGWHRRNIKPTLFLTRAASETEPTWVKEYKKKFDDILDKIANSTNGVT</sequence>
<evidence type="ECO:0008006" key="3">
    <source>
        <dbReference type="Google" id="ProtNLM"/>
    </source>
</evidence>
<dbReference type="GeneID" id="72412341"/>
<reference evidence="1 2" key="1">
    <citation type="submission" date="2021-01" db="EMBL/GenBank/DDBJ databases">
        <title>FDA dAtabase for Regulatory Grade micrObial Sequences (FDA-ARGOS): Supporting development and validation of Infectious Disease Dx tests.</title>
        <authorList>
            <person name="Sproer C."/>
            <person name="Gronow S."/>
            <person name="Severitt S."/>
            <person name="Schroder I."/>
            <person name="Tallon L."/>
            <person name="Sadzewicz L."/>
            <person name="Zhao X."/>
            <person name="Boylan J."/>
            <person name="Ott S."/>
            <person name="Bowen H."/>
            <person name="Vavikolanu K."/>
            <person name="Mehta A."/>
            <person name="Aluvathingal J."/>
            <person name="Nadendla S."/>
            <person name="Lowell S."/>
            <person name="Myers T."/>
            <person name="Yan Y."/>
            <person name="Sichtig H."/>
        </authorList>
    </citation>
    <scope>NUCLEOTIDE SEQUENCE [LARGE SCALE GENOMIC DNA]</scope>
    <source>
        <strain evidence="1 2">FDAARGOS_1115</strain>
    </source>
</reference>
<dbReference type="EMBL" id="CP068158">
    <property type="protein sequence ID" value="QQU76447.1"/>
    <property type="molecule type" value="Genomic_DNA"/>
</dbReference>